<reference evidence="4 5" key="1">
    <citation type="submission" date="2015-09" db="EMBL/GenBank/DDBJ databases">
        <authorList>
            <consortium name="Pathogen Informatics"/>
        </authorList>
    </citation>
    <scope>NUCLEOTIDE SEQUENCE [LARGE SCALE GENOMIC DNA]</scope>
    <source>
        <strain evidence="4 5">2789STDY5608837</strain>
    </source>
</reference>
<evidence type="ECO:0000259" key="3">
    <source>
        <dbReference type="PROSITE" id="PS50977"/>
    </source>
</evidence>
<evidence type="ECO:0000313" key="5">
    <source>
        <dbReference type="Proteomes" id="UP000095409"/>
    </source>
</evidence>
<dbReference type="GO" id="GO:0003677">
    <property type="term" value="F:DNA binding"/>
    <property type="evidence" value="ECO:0007669"/>
    <property type="project" value="UniProtKB-UniRule"/>
</dbReference>
<dbReference type="InterPro" id="IPR050624">
    <property type="entry name" value="HTH-type_Tx_Regulator"/>
</dbReference>
<dbReference type="Proteomes" id="UP000095409">
    <property type="component" value="Unassembled WGS sequence"/>
</dbReference>
<name>A0A174E563_9FIRM</name>
<dbReference type="PROSITE" id="PS50977">
    <property type="entry name" value="HTH_TETR_2"/>
    <property type="match status" value="1"/>
</dbReference>
<dbReference type="RefSeq" id="WP_022388700.1">
    <property type="nucleotide sequence ID" value="NZ_CAXSOH010000016.1"/>
</dbReference>
<organism evidence="4 5">
    <name type="scientific">Blautia obeum</name>
    <dbReference type="NCBI Taxonomy" id="40520"/>
    <lineage>
        <taxon>Bacteria</taxon>
        <taxon>Bacillati</taxon>
        <taxon>Bacillota</taxon>
        <taxon>Clostridia</taxon>
        <taxon>Lachnospirales</taxon>
        <taxon>Lachnospiraceae</taxon>
        <taxon>Blautia</taxon>
    </lineage>
</organism>
<dbReference type="PANTHER" id="PTHR43479:SF7">
    <property type="entry name" value="TETR-FAMILY TRANSCRIPTIONAL REGULATOR"/>
    <property type="match status" value="1"/>
</dbReference>
<feature type="DNA-binding region" description="H-T-H motif" evidence="2">
    <location>
        <begin position="37"/>
        <end position="56"/>
    </location>
</feature>
<keyword evidence="4" id="KW-0418">Kinase</keyword>
<accession>A0A174E563</accession>
<protein>
    <submittedName>
        <fullName evidence="4">Probable dihydroxyacetone kinase regulator</fullName>
    </submittedName>
</protein>
<sequence>MAETGNQRNLTKGEKTKYRLARAMKECMKTTSVENITVKQITEKCELTRQTFYRNFLDKYDLINWYFDKLLAKSFEHMGQGKTVYDALVKKFTYIQEEQKFFSVAFRYDEQNSLRQHDFELILAFYENLICEKTGKFPEENVLFLLEMYCNSSIYMTVKWVTGEVTCTPEELAERLVDGMPGKLAEVFTGLGILN</sequence>
<keyword evidence="1 2" id="KW-0238">DNA-binding</keyword>
<dbReference type="Pfam" id="PF14278">
    <property type="entry name" value="TetR_C_8"/>
    <property type="match status" value="1"/>
</dbReference>
<keyword evidence="4" id="KW-0808">Transferase</keyword>
<dbReference type="GO" id="GO:0016301">
    <property type="term" value="F:kinase activity"/>
    <property type="evidence" value="ECO:0007669"/>
    <property type="project" value="UniProtKB-KW"/>
</dbReference>
<dbReference type="InterPro" id="IPR009057">
    <property type="entry name" value="Homeodomain-like_sf"/>
</dbReference>
<evidence type="ECO:0000256" key="1">
    <source>
        <dbReference type="ARBA" id="ARBA00023125"/>
    </source>
</evidence>
<feature type="domain" description="HTH tetR-type" evidence="3">
    <location>
        <begin position="14"/>
        <end position="74"/>
    </location>
</feature>
<evidence type="ECO:0000313" key="4">
    <source>
        <dbReference type="EMBL" id="CUO31425.1"/>
    </source>
</evidence>
<gene>
    <name evidence="4" type="ORF">ERS852394_01922</name>
</gene>
<dbReference type="EMBL" id="CYZD01000008">
    <property type="protein sequence ID" value="CUO31425.1"/>
    <property type="molecule type" value="Genomic_DNA"/>
</dbReference>
<dbReference type="InterPro" id="IPR039532">
    <property type="entry name" value="TetR_C_Firmicutes"/>
</dbReference>
<dbReference type="InterPro" id="IPR001647">
    <property type="entry name" value="HTH_TetR"/>
</dbReference>
<dbReference type="AlphaFoldDB" id="A0A174E563"/>
<dbReference type="Gene3D" id="1.10.357.10">
    <property type="entry name" value="Tetracycline Repressor, domain 2"/>
    <property type="match status" value="1"/>
</dbReference>
<dbReference type="PANTHER" id="PTHR43479">
    <property type="entry name" value="ACREF/ENVCD OPERON REPRESSOR-RELATED"/>
    <property type="match status" value="1"/>
</dbReference>
<proteinExistence type="predicted"/>
<evidence type="ECO:0000256" key="2">
    <source>
        <dbReference type="PROSITE-ProRule" id="PRU00335"/>
    </source>
</evidence>
<dbReference type="SUPFAM" id="SSF46689">
    <property type="entry name" value="Homeodomain-like"/>
    <property type="match status" value="1"/>
</dbReference>